<dbReference type="EMBL" id="CAJVPJ010000169">
    <property type="protein sequence ID" value="CAG8489780.1"/>
    <property type="molecule type" value="Genomic_DNA"/>
</dbReference>
<feature type="compositionally biased region" description="Polar residues" evidence="1">
    <location>
        <begin position="515"/>
        <end position="543"/>
    </location>
</feature>
<feature type="compositionally biased region" description="Acidic residues" evidence="1">
    <location>
        <begin position="129"/>
        <end position="142"/>
    </location>
</feature>
<dbReference type="OrthoDB" id="2413468at2759"/>
<feature type="compositionally biased region" description="Acidic residues" evidence="1">
    <location>
        <begin position="83"/>
        <end position="97"/>
    </location>
</feature>
<organism evidence="2 3">
    <name type="scientific">Paraglomus occultum</name>
    <dbReference type="NCBI Taxonomy" id="144539"/>
    <lineage>
        <taxon>Eukaryota</taxon>
        <taxon>Fungi</taxon>
        <taxon>Fungi incertae sedis</taxon>
        <taxon>Mucoromycota</taxon>
        <taxon>Glomeromycotina</taxon>
        <taxon>Glomeromycetes</taxon>
        <taxon>Paraglomerales</taxon>
        <taxon>Paraglomeraceae</taxon>
        <taxon>Paraglomus</taxon>
    </lineage>
</organism>
<protein>
    <submittedName>
        <fullName evidence="2">3663_t:CDS:1</fullName>
    </submittedName>
</protein>
<gene>
    <name evidence="2" type="ORF">POCULU_LOCUS2005</name>
</gene>
<dbReference type="AlphaFoldDB" id="A0A9N8WNU6"/>
<keyword evidence="3" id="KW-1185">Reference proteome</keyword>
<feature type="compositionally biased region" description="Basic and acidic residues" evidence="1">
    <location>
        <begin position="98"/>
        <end position="115"/>
    </location>
</feature>
<feature type="region of interest" description="Disordered" evidence="1">
    <location>
        <begin position="434"/>
        <end position="543"/>
    </location>
</feature>
<evidence type="ECO:0000256" key="1">
    <source>
        <dbReference type="SAM" id="MobiDB-lite"/>
    </source>
</evidence>
<dbReference type="Proteomes" id="UP000789572">
    <property type="component" value="Unassembled WGS sequence"/>
</dbReference>
<accession>A0A9N8WNU6</accession>
<feature type="region of interest" description="Disordered" evidence="1">
    <location>
        <begin position="351"/>
        <end position="378"/>
    </location>
</feature>
<feature type="compositionally biased region" description="Low complexity" evidence="1">
    <location>
        <begin position="558"/>
        <end position="569"/>
    </location>
</feature>
<feature type="region of interest" description="Disordered" evidence="1">
    <location>
        <begin position="66"/>
        <end position="115"/>
    </location>
</feature>
<sequence length="672" mass="74632">MDRKQEKTTLGMEDLEILAELKKLKKALGDGQSSSLSQTQILDESIRLSENNYQVSAGIAVEAETHGFEHCLEEDPNSSATSNEEEEEEDVNNEEGFDNERKNLHEDEKGNDYGDIHEDIYRSYYEHEDGNEDEDGNSDDENRDDKNGDGNEDKGYEETNYEEETESRQVMSPNLSNGLSAHTLPNSTQYHFLNENVQLSLRHPARISSPLKQSYIPESIVFESDSEEEGLSEDELSSANISFPSVRDVINAAFESSASDNLCNSIIVEEPEDEEQQSKTEDDIKQNSEGGVDGLTPKRSESLLDQIYELKALYYSARKDRSLGGSSDYTGSVFANVQNFSETKLLTSTGESNAKTYDGDQVSETRSIETSSPTKSNMEQFRGIRKLPSALDISDVKQLKSRFERKNAFVAKFNALKNEETGLTIWIRITMQQPQAQPPKYYKKMGGKSNTDDNTSITSGSTTDLSVQDTSNPQSPLTNRESSITPSTSISSSRSSKSSRMSFDQPSSIRHKTSLGHTSSTRSKTPTFLSSIGRRTSLSKASSKSVAYVHAPVMYQVSPNSSSASLSSSPKPPPTPNTLKKQRRFSLQSVTSRFSFGSNSSSASEEKFSNGSTHSLDTLVEVDEKALNKLCDIIPHADRDVLREYLQKAGGKDDLLAVGLYMRDFKNDWLVN</sequence>
<evidence type="ECO:0000313" key="2">
    <source>
        <dbReference type="EMBL" id="CAG8489780.1"/>
    </source>
</evidence>
<feature type="region of interest" description="Disordered" evidence="1">
    <location>
        <begin position="558"/>
        <end position="584"/>
    </location>
</feature>
<feature type="compositionally biased region" description="Polar residues" evidence="1">
    <location>
        <begin position="168"/>
        <end position="183"/>
    </location>
</feature>
<feature type="region of interest" description="Disordered" evidence="1">
    <location>
        <begin position="270"/>
        <end position="298"/>
    </location>
</feature>
<name>A0A9N8WNU6_9GLOM</name>
<comment type="caution">
    <text evidence="2">The sequence shown here is derived from an EMBL/GenBank/DDBJ whole genome shotgun (WGS) entry which is preliminary data.</text>
</comment>
<feature type="compositionally biased region" description="Polar residues" evidence="1">
    <location>
        <begin position="362"/>
        <end position="378"/>
    </location>
</feature>
<feature type="region of interest" description="Disordered" evidence="1">
    <location>
        <begin position="128"/>
        <end position="183"/>
    </location>
</feature>
<evidence type="ECO:0000313" key="3">
    <source>
        <dbReference type="Proteomes" id="UP000789572"/>
    </source>
</evidence>
<proteinExistence type="predicted"/>
<feature type="compositionally biased region" description="Low complexity" evidence="1">
    <location>
        <begin position="482"/>
        <end position="502"/>
    </location>
</feature>
<feature type="compositionally biased region" description="Basic and acidic residues" evidence="1">
    <location>
        <begin position="276"/>
        <end position="286"/>
    </location>
</feature>
<feature type="compositionally biased region" description="Basic and acidic residues" evidence="1">
    <location>
        <begin position="143"/>
        <end position="157"/>
    </location>
</feature>
<feature type="compositionally biased region" description="Polar residues" evidence="1">
    <location>
        <begin position="448"/>
        <end position="481"/>
    </location>
</feature>
<reference evidence="2" key="1">
    <citation type="submission" date="2021-06" db="EMBL/GenBank/DDBJ databases">
        <authorList>
            <person name="Kallberg Y."/>
            <person name="Tangrot J."/>
            <person name="Rosling A."/>
        </authorList>
    </citation>
    <scope>NUCLEOTIDE SEQUENCE</scope>
    <source>
        <strain evidence="2">IA702</strain>
    </source>
</reference>